<organism evidence="2 3">
    <name type="scientific">Lentinus tigrinus ALCF2SS1-6</name>
    <dbReference type="NCBI Taxonomy" id="1328759"/>
    <lineage>
        <taxon>Eukaryota</taxon>
        <taxon>Fungi</taxon>
        <taxon>Dikarya</taxon>
        <taxon>Basidiomycota</taxon>
        <taxon>Agaricomycotina</taxon>
        <taxon>Agaricomycetes</taxon>
        <taxon>Polyporales</taxon>
        <taxon>Polyporaceae</taxon>
        <taxon>Lentinus</taxon>
    </lineage>
</organism>
<keyword evidence="1" id="KW-0472">Membrane</keyword>
<feature type="transmembrane region" description="Helical" evidence="1">
    <location>
        <begin position="40"/>
        <end position="59"/>
    </location>
</feature>
<evidence type="ECO:0000313" key="3">
    <source>
        <dbReference type="Proteomes" id="UP000313359"/>
    </source>
</evidence>
<gene>
    <name evidence="2" type="ORF">L227DRAFT_186888</name>
</gene>
<dbReference type="Proteomes" id="UP000313359">
    <property type="component" value="Unassembled WGS sequence"/>
</dbReference>
<keyword evidence="1" id="KW-0812">Transmembrane</keyword>
<accession>A0A5C2S4F7</accession>
<feature type="transmembrane region" description="Helical" evidence="1">
    <location>
        <begin position="7"/>
        <end position="28"/>
    </location>
</feature>
<keyword evidence="3" id="KW-1185">Reference proteome</keyword>
<reference evidence="2" key="1">
    <citation type="journal article" date="2018" name="Genome Biol. Evol.">
        <title>Genomics and development of Lentinus tigrinus, a white-rot wood-decaying mushroom with dimorphic fruiting bodies.</title>
        <authorList>
            <person name="Wu B."/>
            <person name="Xu Z."/>
            <person name="Knudson A."/>
            <person name="Carlson A."/>
            <person name="Chen N."/>
            <person name="Kovaka S."/>
            <person name="LaButti K."/>
            <person name="Lipzen A."/>
            <person name="Pennachio C."/>
            <person name="Riley R."/>
            <person name="Schakwitz W."/>
            <person name="Umezawa K."/>
            <person name="Ohm R.A."/>
            <person name="Grigoriev I.V."/>
            <person name="Nagy L.G."/>
            <person name="Gibbons J."/>
            <person name="Hibbett D."/>
        </authorList>
    </citation>
    <scope>NUCLEOTIDE SEQUENCE [LARGE SCALE GENOMIC DNA]</scope>
    <source>
        <strain evidence="2">ALCF2SS1-6</strain>
    </source>
</reference>
<keyword evidence="1" id="KW-1133">Transmembrane helix</keyword>
<dbReference type="EMBL" id="ML122275">
    <property type="protein sequence ID" value="RPD58420.1"/>
    <property type="molecule type" value="Genomic_DNA"/>
</dbReference>
<evidence type="ECO:0000256" key="1">
    <source>
        <dbReference type="SAM" id="Phobius"/>
    </source>
</evidence>
<protein>
    <submittedName>
        <fullName evidence="2">Uncharacterized protein</fullName>
    </submittedName>
</protein>
<proteinExistence type="predicted"/>
<name>A0A5C2S4F7_9APHY</name>
<sequence>MFIRLRISVCILYVRTHACIYSALYFRARTLAPLSLHPPPLLLSVLLADVLFVLPSGVVRRMLSHCPFCVCVLWRRIPICNVLTSHIARSAHIVYSLPSP</sequence>
<dbReference type="AlphaFoldDB" id="A0A5C2S4F7"/>
<evidence type="ECO:0000313" key="2">
    <source>
        <dbReference type="EMBL" id="RPD58420.1"/>
    </source>
</evidence>